<feature type="compositionally biased region" description="Polar residues" evidence="1">
    <location>
        <begin position="345"/>
        <end position="355"/>
    </location>
</feature>
<dbReference type="GO" id="GO:0045893">
    <property type="term" value="P:positive regulation of DNA-templated transcription"/>
    <property type="evidence" value="ECO:0007669"/>
    <property type="project" value="TreeGrafter"/>
</dbReference>
<dbReference type="Proteomes" id="UP001259832">
    <property type="component" value="Unassembled WGS sequence"/>
</dbReference>
<feature type="region of interest" description="Disordered" evidence="1">
    <location>
        <begin position="271"/>
        <end position="383"/>
    </location>
</feature>
<organism evidence="3 4">
    <name type="scientific">Phytophthora citrophthora</name>
    <dbReference type="NCBI Taxonomy" id="4793"/>
    <lineage>
        <taxon>Eukaryota</taxon>
        <taxon>Sar</taxon>
        <taxon>Stramenopiles</taxon>
        <taxon>Oomycota</taxon>
        <taxon>Peronosporomycetes</taxon>
        <taxon>Peronosporales</taxon>
        <taxon>Peronosporaceae</taxon>
        <taxon>Phytophthora</taxon>
    </lineage>
</organism>
<protein>
    <submittedName>
        <fullName evidence="3">Erythroid differentiation-related factor 1</fullName>
    </submittedName>
</protein>
<name>A0AAD9GT44_9STRA</name>
<evidence type="ECO:0000313" key="4">
    <source>
        <dbReference type="Proteomes" id="UP001259832"/>
    </source>
</evidence>
<reference evidence="3" key="1">
    <citation type="submission" date="2023-08" db="EMBL/GenBank/DDBJ databases">
        <title>Reference Genome Resource for the Citrus Pathogen Phytophthora citrophthora.</title>
        <authorList>
            <person name="Moller H."/>
            <person name="Coetzee B."/>
            <person name="Rose L.J."/>
            <person name="Van Niekerk J.M."/>
        </authorList>
    </citation>
    <scope>NUCLEOTIDE SEQUENCE</scope>
    <source>
        <strain evidence="3">STE-U-9442</strain>
    </source>
</reference>
<accession>A0AAD9GT44</accession>
<feature type="compositionally biased region" description="Basic and acidic residues" evidence="1">
    <location>
        <begin position="1"/>
        <end position="10"/>
    </location>
</feature>
<comment type="caution">
    <text evidence="3">The sequence shown here is derived from an EMBL/GenBank/DDBJ whole genome shotgun (WGS) entry which is preliminary data.</text>
</comment>
<evidence type="ECO:0000313" key="3">
    <source>
        <dbReference type="EMBL" id="KAK1944172.1"/>
    </source>
</evidence>
<evidence type="ECO:0000259" key="2">
    <source>
        <dbReference type="Pfam" id="PF23788"/>
    </source>
</evidence>
<proteinExistence type="predicted"/>
<keyword evidence="4" id="KW-1185">Reference proteome</keyword>
<gene>
    <name evidence="3" type="ORF">P3T76_004084</name>
</gene>
<dbReference type="InterPro" id="IPR056582">
    <property type="entry name" value="EDRF1_N"/>
</dbReference>
<feature type="region of interest" description="Disordered" evidence="1">
    <location>
        <begin position="91"/>
        <end position="125"/>
    </location>
</feature>
<sequence>MAEVSDEREVASFSLPPSPVRSPTGSDNASAWVEDSDRVHLSLNSPHLSPSSAPDFPLVLLDSHAANDHHSDISSAIVPFQKLRLDTNLNQTTLPYSPRSRTSSVSSPGSSNGSESPGHRKTKTATQQLASGFLGMETETPSQMSQDFMNALKLGDLTQQQEPQLSVRLRGSRVELASASEEEQVDFLGPAENIKRLFKLPYSQSRVSLAVHRVGSTLVVDGELDENDLPAGFEDFPQDTLQLAQQSEETTQRLLYEKFIYESTVSQLPASETEEINKEEVEKEEQVVSKTKSKKHGKHKKKAKKKHKTISKTQTSTDDMGLLSAVKQGGGGKEASMMPPPSITGAPSSWPTTGIHTEAPSHHSGSPPSSDQHDSTPPFIPTETNWFASAASHSPAFGGDSQTFQRILKWKFNDLKMVRINTKFAHYFDL</sequence>
<feature type="compositionally biased region" description="Basic and acidic residues" evidence="1">
    <location>
        <begin position="275"/>
        <end position="287"/>
    </location>
</feature>
<feature type="region of interest" description="Disordered" evidence="1">
    <location>
        <begin position="1"/>
        <end position="33"/>
    </location>
</feature>
<feature type="compositionally biased region" description="Basic residues" evidence="1">
    <location>
        <begin position="291"/>
        <end position="310"/>
    </location>
</feature>
<feature type="compositionally biased region" description="Low complexity" evidence="1">
    <location>
        <begin position="97"/>
        <end position="116"/>
    </location>
</feature>
<dbReference type="AlphaFoldDB" id="A0AAD9GT44"/>
<dbReference type="PANTHER" id="PTHR15000">
    <property type="entry name" value="ERYTHROID DIFFERENTIATION-RELATED FACTOR 1"/>
    <property type="match status" value="1"/>
</dbReference>
<dbReference type="Pfam" id="PF23788">
    <property type="entry name" value="EDRF1_N"/>
    <property type="match status" value="1"/>
</dbReference>
<evidence type="ECO:0000256" key="1">
    <source>
        <dbReference type="SAM" id="MobiDB-lite"/>
    </source>
</evidence>
<dbReference type="PANTHER" id="PTHR15000:SF1">
    <property type="entry name" value="ERYTHROID DIFFERENTIATION-RELATED FACTOR 1"/>
    <property type="match status" value="1"/>
</dbReference>
<feature type="domain" description="EDRF1 N-terminal" evidence="2">
    <location>
        <begin position="183"/>
        <end position="229"/>
    </location>
</feature>
<dbReference type="EMBL" id="JASMQC010000006">
    <property type="protein sequence ID" value="KAK1944172.1"/>
    <property type="molecule type" value="Genomic_DNA"/>
</dbReference>